<gene>
    <name evidence="3" type="ORF">DFH08DRAFT_891583</name>
</gene>
<name>A0AAD7EFM6_9AGAR</name>
<dbReference type="Pfam" id="PF02129">
    <property type="entry name" value="Peptidase_S15"/>
    <property type="match status" value="1"/>
</dbReference>
<dbReference type="Gene3D" id="3.40.50.1820">
    <property type="entry name" value="alpha/beta hydrolase"/>
    <property type="match status" value="1"/>
</dbReference>
<dbReference type="EMBL" id="JARIHO010000055">
    <property type="protein sequence ID" value="KAJ7319132.1"/>
    <property type="molecule type" value="Genomic_DNA"/>
</dbReference>
<dbReference type="GO" id="GO:0016788">
    <property type="term" value="F:hydrolase activity, acting on ester bonds"/>
    <property type="evidence" value="ECO:0007669"/>
    <property type="project" value="UniProtKB-ARBA"/>
</dbReference>
<reference evidence="3" key="1">
    <citation type="submission" date="2023-03" db="EMBL/GenBank/DDBJ databases">
        <title>Massive genome expansion in bonnet fungi (Mycena s.s.) driven by repeated elements and novel gene families across ecological guilds.</title>
        <authorList>
            <consortium name="Lawrence Berkeley National Laboratory"/>
            <person name="Harder C.B."/>
            <person name="Miyauchi S."/>
            <person name="Viragh M."/>
            <person name="Kuo A."/>
            <person name="Thoen E."/>
            <person name="Andreopoulos B."/>
            <person name="Lu D."/>
            <person name="Skrede I."/>
            <person name="Drula E."/>
            <person name="Henrissat B."/>
            <person name="Morin E."/>
            <person name="Kohler A."/>
            <person name="Barry K."/>
            <person name="LaButti K."/>
            <person name="Morin E."/>
            <person name="Salamov A."/>
            <person name="Lipzen A."/>
            <person name="Mereny Z."/>
            <person name="Hegedus B."/>
            <person name="Baldrian P."/>
            <person name="Stursova M."/>
            <person name="Weitz H."/>
            <person name="Taylor A."/>
            <person name="Grigoriev I.V."/>
            <person name="Nagy L.G."/>
            <person name="Martin F."/>
            <person name="Kauserud H."/>
        </authorList>
    </citation>
    <scope>NUCLEOTIDE SEQUENCE</scope>
    <source>
        <strain evidence="3">CBHHK002</strain>
    </source>
</reference>
<dbReference type="InterPro" id="IPR029058">
    <property type="entry name" value="AB_hydrolase_fold"/>
</dbReference>
<dbReference type="PANTHER" id="PTHR22946">
    <property type="entry name" value="DIENELACTONE HYDROLASE DOMAIN-CONTAINING PROTEIN-RELATED"/>
    <property type="match status" value="1"/>
</dbReference>
<proteinExistence type="predicted"/>
<evidence type="ECO:0000313" key="3">
    <source>
        <dbReference type="EMBL" id="KAJ7319132.1"/>
    </source>
</evidence>
<evidence type="ECO:0000256" key="1">
    <source>
        <dbReference type="ARBA" id="ARBA00022801"/>
    </source>
</evidence>
<dbReference type="InterPro" id="IPR000383">
    <property type="entry name" value="Xaa-Pro-like_dom"/>
</dbReference>
<comment type="caution">
    <text evidence="3">The sequence shown here is derived from an EMBL/GenBank/DDBJ whole genome shotgun (WGS) entry which is preliminary data.</text>
</comment>
<dbReference type="Proteomes" id="UP001218218">
    <property type="component" value="Unassembled WGS sequence"/>
</dbReference>
<protein>
    <submittedName>
        <fullName evidence="3">Alpha/beta-hydrolase</fullName>
    </submittedName>
</protein>
<organism evidence="3 4">
    <name type="scientific">Mycena albidolilacea</name>
    <dbReference type="NCBI Taxonomy" id="1033008"/>
    <lineage>
        <taxon>Eukaryota</taxon>
        <taxon>Fungi</taxon>
        <taxon>Dikarya</taxon>
        <taxon>Basidiomycota</taxon>
        <taxon>Agaricomycotina</taxon>
        <taxon>Agaricomycetes</taxon>
        <taxon>Agaricomycetidae</taxon>
        <taxon>Agaricales</taxon>
        <taxon>Marasmiineae</taxon>
        <taxon>Mycenaceae</taxon>
        <taxon>Mycena</taxon>
    </lineage>
</organism>
<keyword evidence="1" id="KW-0378">Hydrolase</keyword>
<sequence length="303" mass="33230">MAAFTKELVKIASVEDGIALEAWLFKPAGTEPFPVVIAGHGLTVVKDAGLLPFGERWALDARYASLIFDYRYFGGSDGEPRNFVSLTKQREDYQAVLRWVRLQPEQFLNTRIVLMGSALSALTICQLALDDSGLAGVMAHSPMLDGYDTAMSLGFNPRLMFWALVDRIKRSMGYSPLFIKAVGRPGEFAFLNTPSSYQGFVSMFEQGNIAFSSAPNVINPSVLFEIMNARPGRKLRDAHCPVLLVTTKADDIMPSSTAAEVAEIASNNVTMIEAQGGHYDIMHGGQGFEVNINAQLDFLAHLR</sequence>
<keyword evidence="4" id="KW-1185">Reference proteome</keyword>
<accession>A0AAD7EFM6</accession>
<evidence type="ECO:0000259" key="2">
    <source>
        <dbReference type="Pfam" id="PF02129"/>
    </source>
</evidence>
<dbReference type="PANTHER" id="PTHR22946:SF9">
    <property type="entry name" value="POLYKETIDE TRANSFERASE AF380"/>
    <property type="match status" value="1"/>
</dbReference>
<evidence type="ECO:0000313" key="4">
    <source>
        <dbReference type="Proteomes" id="UP001218218"/>
    </source>
</evidence>
<feature type="domain" description="Xaa-Pro dipeptidyl-peptidase-like" evidence="2">
    <location>
        <begin position="16"/>
        <end position="152"/>
    </location>
</feature>
<dbReference type="AlphaFoldDB" id="A0AAD7EFM6"/>
<dbReference type="InterPro" id="IPR050261">
    <property type="entry name" value="FrsA_esterase"/>
</dbReference>
<dbReference type="SUPFAM" id="SSF53474">
    <property type="entry name" value="alpha/beta-Hydrolases"/>
    <property type="match status" value="1"/>
</dbReference>